<organism evidence="1">
    <name type="scientific">hydrothermal vent metagenome</name>
    <dbReference type="NCBI Taxonomy" id="652676"/>
    <lineage>
        <taxon>unclassified sequences</taxon>
        <taxon>metagenomes</taxon>
        <taxon>ecological metagenomes</taxon>
    </lineage>
</organism>
<name>A0A3B1DW95_9ZZZZ</name>
<dbReference type="AlphaFoldDB" id="A0A3B1DW95"/>
<proteinExistence type="predicted"/>
<accession>A0A3B1DW95</accession>
<gene>
    <name evidence="1" type="ORF">MNBD_NITROSPINAE05-246</name>
</gene>
<sequence length="41" mass="4695">ENGSECRLDTKRKIILALGFELANRTRIFDKDELEDETPAS</sequence>
<feature type="non-terminal residue" evidence="1">
    <location>
        <position position="1"/>
    </location>
</feature>
<evidence type="ECO:0000313" key="1">
    <source>
        <dbReference type="EMBL" id="VAX33067.1"/>
    </source>
</evidence>
<protein>
    <submittedName>
        <fullName evidence="1">Uncharacterized protein</fullName>
    </submittedName>
</protein>
<dbReference type="EMBL" id="UOGG01000234">
    <property type="protein sequence ID" value="VAX33067.1"/>
    <property type="molecule type" value="Genomic_DNA"/>
</dbReference>
<reference evidence="1" key="1">
    <citation type="submission" date="2018-06" db="EMBL/GenBank/DDBJ databases">
        <authorList>
            <person name="Zhirakovskaya E."/>
        </authorList>
    </citation>
    <scope>NUCLEOTIDE SEQUENCE</scope>
</reference>